<dbReference type="InterPro" id="IPR001882">
    <property type="entry name" value="Biotin_BS"/>
</dbReference>
<evidence type="ECO:0000259" key="14">
    <source>
        <dbReference type="PROSITE" id="PS50975"/>
    </source>
</evidence>
<dbReference type="GO" id="GO:0046872">
    <property type="term" value="F:metal ion binding"/>
    <property type="evidence" value="ECO:0007669"/>
    <property type="project" value="InterPro"/>
</dbReference>
<dbReference type="InterPro" id="IPR011053">
    <property type="entry name" value="Single_hybrid_motif"/>
</dbReference>
<dbReference type="SUPFAM" id="SSF52440">
    <property type="entry name" value="PreATP-grasp domain"/>
    <property type="match status" value="1"/>
</dbReference>
<dbReference type="PROSITE" id="PS00866">
    <property type="entry name" value="CPSASE_1"/>
    <property type="match status" value="1"/>
</dbReference>
<evidence type="ECO:0000313" key="17">
    <source>
        <dbReference type="Proteomes" id="UP000199527"/>
    </source>
</evidence>
<dbReference type="InterPro" id="IPR011764">
    <property type="entry name" value="Biotin_carboxylation_dom"/>
</dbReference>
<organism evidence="16 17">
    <name type="scientific">Ferrimonas sediminum</name>
    <dbReference type="NCBI Taxonomy" id="718193"/>
    <lineage>
        <taxon>Bacteria</taxon>
        <taxon>Pseudomonadati</taxon>
        <taxon>Pseudomonadota</taxon>
        <taxon>Gammaproteobacteria</taxon>
        <taxon>Alteromonadales</taxon>
        <taxon>Ferrimonadaceae</taxon>
        <taxon>Ferrimonas</taxon>
    </lineage>
</organism>
<dbReference type="PROSITE" id="PS50975">
    <property type="entry name" value="ATP_GRASP"/>
    <property type="match status" value="1"/>
</dbReference>
<dbReference type="InterPro" id="IPR050856">
    <property type="entry name" value="Biotin_carboxylase_complex"/>
</dbReference>
<dbReference type="FunFam" id="3.30.1490.20:FF:000003">
    <property type="entry name" value="acetyl-CoA carboxylase isoform X1"/>
    <property type="match status" value="1"/>
</dbReference>
<dbReference type="CDD" id="cd06850">
    <property type="entry name" value="biotinyl_domain"/>
    <property type="match status" value="1"/>
</dbReference>
<comment type="function">
    <text evidence="2">This protein is a component of the acetyl coenzyme A carboxylase complex; first, biotin carboxylase catalyzes the carboxylation of the carrier protein and then the transcarboxylase transfers the carboxyl group to form malonyl-CoA.</text>
</comment>
<dbReference type="GO" id="GO:0004075">
    <property type="term" value="F:biotin carboxylase activity"/>
    <property type="evidence" value="ECO:0007669"/>
    <property type="project" value="UniProtKB-EC"/>
</dbReference>
<dbReference type="InterPro" id="IPR016185">
    <property type="entry name" value="PreATP-grasp_dom_sf"/>
</dbReference>
<keyword evidence="9" id="KW-0092">Biotin</keyword>
<dbReference type="InterPro" id="IPR005481">
    <property type="entry name" value="BC-like_N"/>
</dbReference>
<evidence type="ECO:0000256" key="5">
    <source>
        <dbReference type="ARBA" id="ARBA00017242"/>
    </source>
</evidence>
<dbReference type="PANTHER" id="PTHR18866:SF33">
    <property type="entry name" value="METHYLCROTONOYL-COA CARBOXYLASE SUBUNIT ALPHA, MITOCHONDRIAL-RELATED"/>
    <property type="match status" value="1"/>
</dbReference>
<feature type="domain" description="Lipoyl-binding" evidence="13">
    <location>
        <begin position="571"/>
        <end position="646"/>
    </location>
</feature>
<dbReference type="InterPro" id="IPR000089">
    <property type="entry name" value="Biotin_lipoyl"/>
</dbReference>
<evidence type="ECO:0000256" key="2">
    <source>
        <dbReference type="ARBA" id="ARBA00003761"/>
    </source>
</evidence>
<dbReference type="SUPFAM" id="SSF56059">
    <property type="entry name" value="Glutathione synthetase ATP-binding domain-like"/>
    <property type="match status" value="1"/>
</dbReference>
<comment type="catalytic activity">
    <reaction evidence="11">
        <text>N(6)-biotinyl-L-lysyl-[protein] + hydrogencarbonate + ATP = N(6)-carboxybiotinyl-L-lysyl-[protein] + ADP + phosphate + H(+)</text>
        <dbReference type="Rhea" id="RHEA:13501"/>
        <dbReference type="Rhea" id="RHEA-COMP:10505"/>
        <dbReference type="Rhea" id="RHEA-COMP:10506"/>
        <dbReference type="ChEBI" id="CHEBI:15378"/>
        <dbReference type="ChEBI" id="CHEBI:17544"/>
        <dbReference type="ChEBI" id="CHEBI:30616"/>
        <dbReference type="ChEBI" id="CHEBI:43474"/>
        <dbReference type="ChEBI" id="CHEBI:83144"/>
        <dbReference type="ChEBI" id="CHEBI:83145"/>
        <dbReference type="ChEBI" id="CHEBI:456216"/>
        <dbReference type="EC" id="6.3.4.14"/>
    </reaction>
</comment>
<dbReference type="OrthoDB" id="9763189at2"/>
<feature type="domain" description="Biotin carboxylation" evidence="15">
    <location>
        <begin position="1"/>
        <end position="444"/>
    </location>
</feature>
<dbReference type="Proteomes" id="UP000199527">
    <property type="component" value="Unassembled WGS sequence"/>
</dbReference>
<dbReference type="SMART" id="SM01209">
    <property type="entry name" value="GARS_A"/>
    <property type="match status" value="1"/>
</dbReference>
<dbReference type="InterPro" id="IPR011054">
    <property type="entry name" value="Rudment_hybrid_motif"/>
</dbReference>
<evidence type="ECO:0000256" key="6">
    <source>
        <dbReference type="ARBA" id="ARBA00022598"/>
    </source>
</evidence>
<name>A0A1G8LHR7_9GAMM</name>
<dbReference type="PANTHER" id="PTHR18866">
    <property type="entry name" value="CARBOXYLASE:PYRUVATE/ACETYL-COA/PROPIONYL-COA CARBOXYLASE"/>
    <property type="match status" value="1"/>
</dbReference>
<evidence type="ECO:0000256" key="11">
    <source>
        <dbReference type="ARBA" id="ARBA00048600"/>
    </source>
</evidence>
<dbReference type="Pfam" id="PF02785">
    <property type="entry name" value="Biotin_carb_C"/>
    <property type="match status" value="1"/>
</dbReference>
<dbReference type="Gene3D" id="3.30.470.20">
    <property type="entry name" value="ATP-grasp fold, B domain"/>
    <property type="match status" value="1"/>
</dbReference>
<feature type="domain" description="ATP-grasp" evidence="14">
    <location>
        <begin position="120"/>
        <end position="317"/>
    </location>
</feature>
<dbReference type="PROSITE" id="PS00867">
    <property type="entry name" value="CPSASE_2"/>
    <property type="match status" value="1"/>
</dbReference>
<comment type="cofactor">
    <cofactor evidence="1">
        <name>biotin</name>
        <dbReference type="ChEBI" id="CHEBI:57586"/>
    </cofactor>
</comment>
<dbReference type="SUPFAM" id="SSF51246">
    <property type="entry name" value="Rudiment single hybrid motif"/>
    <property type="match status" value="1"/>
</dbReference>
<reference evidence="17" key="1">
    <citation type="submission" date="2016-10" db="EMBL/GenBank/DDBJ databases">
        <authorList>
            <person name="Varghese N."/>
            <person name="Submissions S."/>
        </authorList>
    </citation>
    <scope>NUCLEOTIDE SEQUENCE [LARGE SCALE GENOMIC DNA]</scope>
    <source>
        <strain evidence="17">DSM 23317</strain>
    </source>
</reference>
<dbReference type="SUPFAM" id="SSF51230">
    <property type="entry name" value="Single hybrid motif"/>
    <property type="match status" value="1"/>
</dbReference>
<gene>
    <name evidence="16" type="ORF">SAMN04488540_10267</name>
</gene>
<keyword evidence="17" id="KW-1185">Reference proteome</keyword>
<keyword evidence="6" id="KW-0436">Ligase</keyword>
<evidence type="ECO:0000256" key="10">
    <source>
        <dbReference type="ARBA" id="ARBA00033786"/>
    </source>
</evidence>
<dbReference type="RefSeq" id="WP_090361584.1">
    <property type="nucleotide sequence ID" value="NZ_FNEM01000002.1"/>
</dbReference>
<dbReference type="InterPro" id="IPR005482">
    <property type="entry name" value="Biotin_COase_C"/>
</dbReference>
<dbReference type="SMART" id="SM00878">
    <property type="entry name" value="Biotin_carb_C"/>
    <property type="match status" value="1"/>
</dbReference>
<evidence type="ECO:0000256" key="7">
    <source>
        <dbReference type="ARBA" id="ARBA00022741"/>
    </source>
</evidence>
<evidence type="ECO:0000256" key="4">
    <source>
        <dbReference type="ARBA" id="ARBA00011750"/>
    </source>
</evidence>
<dbReference type="Pfam" id="PF00364">
    <property type="entry name" value="Biotin_lipoyl"/>
    <property type="match status" value="1"/>
</dbReference>
<protein>
    <recommendedName>
        <fullName evidence="5">Biotin carboxylase</fullName>
    </recommendedName>
    <alternativeName>
        <fullName evidence="10">Acetyl-coenzyme A carboxylase biotin carboxylase subunit A</fullName>
    </alternativeName>
</protein>
<evidence type="ECO:0000256" key="1">
    <source>
        <dbReference type="ARBA" id="ARBA00001953"/>
    </source>
</evidence>
<evidence type="ECO:0000256" key="3">
    <source>
        <dbReference type="ARBA" id="ARBA00004956"/>
    </source>
</evidence>
<evidence type="ECO:0000313" key="16">
    <source>
        <dbReference type="EMBL" id="SDI55203.1"/>
    </source>
</evidence>
<keyword evidence="8 12" id="KW-0067">ATP-binding</keyword>
<dbReference type="FunFam" id="3.30.470.20:FF:000028">
    <property type="entry name" value="Methylcrotonoyl-CoA carboxylase subunit alpha, mitochondrial"/>
    <property type="match status" value="1"/>
</dbReference>
<dbReference type="Pfam" id="PF02786">
    <property type="entry name" value="CPSase_L_D2"/>
    <property type="match status" value="1"/>
</dbReference>
<evidence type="ECO:0000256" key="9">
    <source>
        <dbReference type="ARBA" id="ARBA00023267"/>
    </source>
</evidence>
<dbReference type="PROSITE" id="PS00188">
    <property type="entry name" value="BIOTIN"/>
    <property type="match status" value="1"/>
</dbReference>
<evidence type="ECO:0000259" key="15">
    <source>
        <dbReference type="PROSITE" id="PS50979"/>
    </source>
</evidence>
<dbReference type="InterPro" id="IPR011761">
    <property type="entry name" value="ATP-grasp"/>
</dbReference>
<dbReference type="EMBL" id="FNEM01000002">
    <property type="protein sequence ID" value="SDI55203.1"/>
    <property type="molecule type" value="Genomic_DNA"/>
</dbReference>
<dbReference type="NCBIfam" id="NF006367">
    <property type="entry name" value="PRK08591.1"/>
    <property type="match status" value="1"/>
</dbReference>
<dbReference type="InterPro" id="IPR005479">
    <property type="entry name" value="CPAse_ATP-bd"/>
</dbReference>
<sequence>MLTKVLIANRGEIACRIIRTCQALGIRTVAVYSDADRNAQHVKMADEAFLLGPAAATESYLLGDKIVALANLAGVDGIHPGYGFLSENPGFARACADAGIAFIGPNTEAIEQMGSKSAAKVIMERAGVPMLPGYHGDDQSDQRLIAEATKIGYPLLVKAAFGGGGKGMRIVEQADQLTAALATARREAQSAFGNDMLLLERFLASPRHVEVQVFADGHGHCVYLSDRDCSIQRRHQKVVEEAPAPGLSDALRRQMGEAAVKAAEAIDYLGAGTVEFLLDNQGRFYFMEMNTRLQVEHPVTEMVTGQDLVHWQLLVASGQPLPLTQQQIEIRGHSLEVRLYAEDPQREFLPATGTLTRFAVPDALRLDSGVVEGDEISPHYDPMIAKLITFGDTRTQAIQQMSRGLQQTQVAGVISNLAFLGRIINHPQFQAADLDTRFIDTHYAQLTGADDLRHVAAIAAALVIGQPGCRRTPWHSAAGFRLNQSPVMHHHLEDDHGERYPLLIKGHWPALTVQLNDVEYQAVIGIDDGQLSLELDGHLCHWPFQRCGESVTLFLPQGPLRFDAVSHQGSDGEDSGEDALKAPMNGTVVTLLCELEQTVEAGQPLLVMEAMKMEYTITAPYAGQVLALPYGPGQQVNDGTALVTLEALEES</sequence>
<accession>A0A1G8LHR7</accession>
<dbReference type="Gene3D" id="2.40.50.100">
    <property type="match status" value="1"/>
</dbReference>
<dbReference type="PROSITE" id="PS50968">
    <property type="entry name" value="BIOTINYL_LIPOYL"/>
    <property type="match status" value="1"/>
</dbReference>
<keyword evidence="7 12" id="KW-0547">Nucleotide-binding</keyword>
<evidence type="ECO:0000259" key="13">
    <source>
        <dbReference type="PROSITE" id="PS50968"/>
    </source>
</evidence>
<dbReference type="GO" id="GO:0005524">
    <property type="term" value="F:ATP binding"/>
    <property type="evidence" value="ECO:0007669"/>
    <property type="project" value="UniProtKB-UniRule"/>
</dbReference>
<dbReference type="AlphaFoldDB" id="A0A1G8LHR7"/>
<evidence type="ECO:0000256" key="12">
    <source>
        <dbReference type="PROSITE-ProRule" id="PRU00409"/>
    </source>
</evidence>
<comment type="subunit">
    <text evidence="4">Acetyl-CoA carboxylase is a heterohexamer of biotin carboxyl carrier protein, biotin carboxylase and the two subunits of carboxyl transferase in a 2:2 complex.</text>
</comment>
<comment type="pathway">
    <text evidence="3">Lipid metabolism; malonyl-CoA biosynthesis; malonyl-CoA from acetyl-CoA: step 1/1.</text>
</comment>
<dbReference type="FunFam" id="3.40.50.20:FF:000010">
    <property type="entry name" value="Propionyl-CoA carboxylase subunit alpha"/>
    <property type="match status" value="1"/>
</dbReference>
<evidence type="ECO:0000256" key="8">
    <source>
        <dbReference type="ARBA" id="ARBA00022840"/>
    </source>
</evidence>
<dbReference type="PROSITE" id="PS50979">
    <property type="entry name" value="BC"/>
    <property type="match status" value="1"/>
</dbReference>
<dbReference type="Pfam" id="PF00289">
    <property type="entry name" value="Biotin_carb_N"/>
    <property type="match status" value="1"/>
</dbReference>
<proteinExistence type="predicted"/>